<evidence type="ECO:0000313" key="3">
    <source>
        <dbReference type="Proteomes" id="UP000323321"/>
    </source>
</evidence>
<reference evidence="2 3" key="1">
    <citation type="submission" date="2018-08" db="EMBL/GenBank/DDBJ databases">
        <title>Bacillus phenotypic plasticity.</title>
        <authorList>
            <person name="Hurtado E."/>
        </authorList>
    </citation>
    <scope>NUCLEOTIDE SEQUENCE [LARGE SCALE GENOMIC DNA]</scope>
    <source>
        <strain evidence="2 3">111b</strain>
    </source>
</reference>
<keyword evidence="1" id="KW-0233">DNA recombination</keyword>
<dbReference type="Gene3D" id="1.10.443.10">
    <property type="entry name" value="Intergrase catalytic core"/>
    <property type="match status" value="1"/>
</dbReference>
<dbReference type="EMBL" id="QSMZ01000003">
    <property type="protein sequence ID" value="KAA6471915.1"/>
    <property type="molecule type" value="Genomic_DNA"/>
</dbReference>
<dbReference type="GO" id="GO:0003677">
    <property type="term" value="F:DNA binding"/>
    <property type="evidence" value="ECO:0007669"/>
    <property type="project" value="InterPro"/>
</dbReference>
<dbReference type="InterPro" id="IPR011010">
    <property type="entry name" value="DNA_brk_join_enz"/>
</dbReference>
<sequence length="445" mass="51406">MVFNNKFKFIVKEYTSIYYTDGRTFNRRVVGIGILDEETSITFPSPLTNYVRSSYSGKSQSLSSQRNAAYELTKFLNYLREQITNNDTDYKDLVTKGLFGLNLTHGSRYISFLSLQERDGKISGDYIYRIESYLIKFYTWLKENQIIHVNLNEGWNSPFYDLELGTIYPGRDEKISNKLVDFGDNRYDLVLRFIKIAQDVASDIALGICFQFFGGIRVGEVVNITKDAIDSPYYWNEKDLGNEKFIIKIRDRHEQLFSNKKNLQHEQVKCPRNQALLVNPVLSSVYKNHKELLNKMLKQGITTNNKALFISPKTGNPITGKAYKDRFQKIKKEFLKQLSEECKTEDYLFLTDKDWSTHIGRGVFTNFLLQIGATIPEIAIARGDKNINSALAYVEEKNALKLTTEAINNIRKAYENEILDAYLKCETIIGTEKIKQFKFGESLCL</sequence>
<gene>
    <name evidence="2" type="ORF">DX932_04615</name>
</gene>
<dbReference type="InterPro" id="IPR013762">
    <property type="entry name" value="Integrase-like_cat_sf"/>
</dbReference>
<evidence type="ECO:0000313" key="2">
    <source>
        <dbReference type="EMBL" id="KAA6471915.1"/>
    </source>
</evidence>
<organism evidence="2 3">
    <name type="scientific">Bacillus cereus</name>
    <dbReference type="NCBI Taxonomy" id="1396"/>
    <lineage>
        <taxon>Bacteria</taxon>
        <taxon>Bacillati</taxon>
        <taxon>Bacillota</taxon>
        <taxon>Bacilli</taxon>
        <taxon>Bacillales</taxon>
        <taxon>Bacillaceae</taxon>
        <taxon>Bacillus</taxon>
        <taxon>Bacillus cereus group</taxon>
    </lineage>
</organism>
<proteinExistence type="predicted"/>
<evidence type="ECO:0000256" key="1">
    <source>
        <dbReference type="ARBA" id="ARBA00023172"/>
    </source>
</evidence>
<accession>A0A9W7Q7X3</accession>
<dbReference type="GO" id="GO:0006310">
    <property type="term" value="P:DNA recombination"/>
    <property type="evidence" value="ECO:0007669"/>
    <property type="project" value="UniProtKB-KW"/>
</dbReference>
<dbReference type="AlphaFoldDB" id="A0A9W7Q7X3"/>
<comment type="caution">
    <text evidence="2">The sequence shown here is derived from an EMBL/GenBank/DDBJ whole genome shotgun (WGS) entry which is preliminary data.</text>
</comment>
<name>A0A9W7Q7X3_BACCE</name>
<protein>
    <submittedName>
        <fullName evidence="2">Site-specific integrase</fullName>
    </submittedName>
</protein>
<dbReference type="Proteomes" id="UP000323321">
    <property type="component" value="Unassembled WGS sequence"/>
</dbReference>
<dbReference type="SUPFAM" id="SSF56349">
    <property type="entry name" value="DNA breaking-rejoining enzymes"/>
    <property type="match status" value="1"/>
</dbReference>
<dbReference type="GO" id="GO:0015074">
    <property type="term" value="P:DNA integration"/>
    <property type="evidence" value="ECO:0007669"/>
    <property type="project" value="InterPro"/>
</dbReference>